<proteinExistence type="predicted"/>
<evidence type="ECO:0000313" key="2">
    <source>
        <dbReference type="EMBL" id="KAG4421511.1"/>
    </source>
</evidence>
<evidence type="ECO:0000256" key="1">
    <source>
        <dbReference type="SAM" id="MobiDB-lite"/>
    </source>
</evidence>
<gene>
    <name evidence="2" type="ORF">IFR04_005350</name>
</gene>
<dbReference type="EMBL" id="JAFJYH010000064">
    <property type="protein sequence ID" value="KAG4421511.1"/>
    <property type="molecule type" value="Genomic_DNA"/>
</dbReference>
<feature type="region of interest" description="Disordered" evidence="1">
    <location>
        <begin position="59"/>
        <end position="249"/>
    </location>
</feature>
<evidence type="ECO:0000313" key="3">
    <source>
        <dbReference type="Proteomes" id="UP000664132"/>
    </source>
</evidence>
<sequence length="261" mass="28882">MVEIAPNSDKIEATTSKENLQTPTSTQISDSSLLTVPRMATPEADSMIARFLTERISDLTSLSPLPPSTPTGPNAMSQPMKYSAAASRSTPATSLGLKTKTKTRSPAGLISQKQGFESRSSQQFGSFTPSTKRHRSWSRERQESPCPEGTRKKSRVAWDHWSPGTKSRRDLFDDSPKGYRNVHSATLSRVGGNGSLRKKFLERQEDTTRQTKRIKDARLDINPEAKTRAGKDAKEKPISCPKAVKPSPKRKTYPDLLLLIV</sequence>
<organism evidence="2 3">
    <name type="scientific">Cadophora malorum</name>
    <dbReference type="NCBI Taxonomy" id="108018"/>
    <lineage>
        <taxon>Eukaryota</taxon>
        <taxon>Fungi</taxon>
        <taxon>Dikarya</taxon>
        <taxon>Ascomycota</taxon>
        <taxon>Pezizomycotina</taxon>
        <taxon>Leotiomycetes</taxon>
        <taxon>Helotiales</taxon>
        <taxon>Ploettnerulaceae</taxon>
        <taxon>Cadophora</taxon>
    </lineage>
</organism>
<feature type="compositionally biased region" description="Polar residues" evidence="1">
    <location>
        <begin position="111"/>
        <end position="130"/>
    </location>
</feature>
<feature type="compositionally biased region" description="Basic and acidic residues" evidence="1">
    <location>
        <begin position="199"/>
        <end position="237"/>
    </location>
</feature>
<dbReference type="OrthoDB" id="3531436at2759"/>
<dbReference type="AlphaFoldDB" id="A0A8H7W8K6"/>
<protein>
    <submittedName>
        <fullName evidence="2">Uncharacterized protein</fullName>
    </submittedName>
</protein>
<feature type="compositionally biased region" description="Polar residues" evidence="1">
    <location>
        <begin position="13"/>
        <end position="29"/>
    </location>
</feature>
<keyword evidence="3" id="KW-1185">Reference proteome</keyword>
<accession>A0A8H7W8K6</accession>
<feature type="compositionally biased region" description="Low complexity" evidence="1">
    <location>
        <begin position="83"/>
        <end position="94"/>
    </location>
</feature>
<comment type="caution">
    <text evidence="2">The sequence shown here is derived from an EMBL/GenBank/DDBJ whole genome shotgun (WGS) entry which is preliminary data.</text>
</comment>
<name>A0A8H7W8K6_9HELO</name>
<feature type="compositionally biased region" description="Basic and acidic residues" evidence="1">
    <location>
        <begin position="167"/>
        <end position="177"/>
    </location>
</feature>
<dbReference type="Proteomes" id="UP000664132">
    <property type="component" value="Unassembled WGS sequence"/>
</dbReference>
<feature type="region of interest" description="Disordered" evidence="1">
    <location>
        <begin position="1"/>
        <end position="29"/>
    </location>
</feature>
<reference evidence="2" key="1">
    <citation type="submission" date="2021-02" db="EMBL/GenBank/DDBJ databases">
        <title>Genome sequence Cadophora malorum strain M34.</title>
        <authorList>
            <person name="Stefanovic E."/>
            <person name="Vu D."/>
            <person name="Scully C."/>
            <person name="Dijksterhuis J."/>
            <person name="Roader J."/>
            <person name="Houbraken J."/>
        </authorList>
    </citation>
    <scope>NUCLEOTIDE SEQUENCE</scope>
    <source>
        <strain evidence="2">M34</strain>
    </source>
</reference>